<accession>A0AAD8G4J0</accession>
<organism evidence="10 11">
    <name type="scientific">Acipenser oxyrinchus oxyrinchus</name>
    <dbReference type="NCBI Taxonomy" id="40147"/>
    <lineage>
        <taxon>Eukaryota</taxon>
        <taxon>Metazoa</taxon>
        <taxon>Chordata</taxon>
        <taxon>Craniata</taxon>
        <taxon>Vertebrata</taxon>
        <taxon>Euteleostomi</taxon>
        <taxon>Actinopterygii</taxon>
        <taxon>Chondrostei</taxon>
        <taxon>Acipenseriformes</taxon>
        <taxon>Acipenseridae</taxon>
        <taxon>Acipenser</taxon>
    </lineage>
</organism>
<keyword evidence="5" id="KW-0472">Membrane</keyword>
<dbReference type="AlphaFoldDB" id="A0AAD8G4J0"/>
<evidence type="ECO:0000256" key="6">
    <source>
        <dbReference type="ARBA" id="ARBA00023157"/>
    </source>
</evidence>
<evidence type="ECO:0000256" key="5">
    <source>
        <dbReference type="ARBA" id="ARBA00023136"/>
    </source>
</evidence>
<dbReference type="InterPro" id="IPR007110">
    <property type="entry name" value="Ig-like_dom"/>
</dbReference>
<dbReference type="SUPFAM" id="SSF48726">
    <property type="entry name" value="Immunoglobulin"/>
    <property type="match status" value="1"/>
</dbReference>
<evidence type="ECO:0000256" key="3">
    <source>
        <dbReference type="ARBA" id="ARBA00022729"/>
    </source>
</evidence>
<evidence type="ECO:0000256" key="7">
    <source>
        <dbReference type="ARBA" id="ARBA00023180"/>
    </source>
</evidence>
<evidence type="ECO:0000256" key="2">
    <source>
        <dbReference type="ARBA" id="ARBA00022475"/>
    </source>
</evidence>
<keyword evidence="2" id="KW-1003">Cell membrane</keyword>
<dbReference type="CDD" id="cd00099">
    <property type="entry name" value="IgV"/>
    <property type="match status" value="1"/>
</dbReference>
<dbReference type="SMART" id="SM00409">
    <property type="entry name" value="IG"/>
    <property type="match status" value="1"/>
</dbReference>
<keyword evidence="7" id="KW-0325">Glycoprotein</keyword>
<dbReference type="InterPro" id="IPR036179">
    <property type="entry name" value="Ig-like_dom_sf"/>
</dbReference>
<reference evidence="10" key="1">
    <citation type="submission" date="2022-02" db="EMBL/GenBank/DDBJ databases">
        <title>Atlantic sturgeon de novo genome assembly.</title>
        <authorList>
            <person name="Stock M."/>
            <person name="Klopp C."/>
            <person name="Guiguen Y."/>
            <person name="Cabau C."/>
            <person name="Parinello H."/>
            <person name="Santidrian Yebra-Pimentel E."/>
            <person name="Kuhl H."/>
            <person name="Dirks R.P."/>
            <person name="Guessner J."/>
            <person name="Wuertz S."/>
            <person name="Du K."/>
            <person name="Schartl M."/>
        </authorList>
    </citation>
    <scope>NUCLEOTIDE SEQUENCE</scope>
    <source>
        <strain evidence="10">STURGEONOMICS-FGT-2020</strain>
        <tissue evidence="10">Whole blood</tissue>
    </source>
</reference>
<protein>
    <recommendedName>
        <fullName evidence="9">Ig-like domain-containing protein</fullName>
    </recommendedName>
</protein>
<evidence type="ECO:0000259" key="9">
    <source>
        <dbReference type="PROSITE" id="PS50835"/>
    </source>
</evidence>
<keyword evidence="6" id="KW-1015">Disulfide bond</keyword>
<keyword evidence="3 8" id="KW-0732">Signal</keyword>
<feature type="chain" id="PRO_5042164995" description="Ig-like domain-containing protein" evidence="8">
    <location>
        <begin position="20"/>
        <end position="135"/>
    </location>
</feature>
<dbReference type="GO" id="GO:0005886">
    <property type="term" value="C:plasma membrane"/>
    <property type="evidence" value="ECO:0007669"/>
    <property type="project" value="UniProtKB-SubCell"/>
</dbReference>
<dbReference type="Gene3D" id="2.60.40.10">
    <property type="entry name" value="Immunoglobulins"/>
    <property type="match status" value="1"/>
</dbReference>
<dbReference type="InterPro" id="IPR013783">
    <property type="entry name" value="Ig-like_fold"/>
</dbReference>
<name>A0AAD8G4J0_ACIOX</name>
<dbReference type="GO" id="GO:0002376">
    <property type="term" value="P:immune system process"/>
    <property type="evidence" value="ECO:0007669"/>
    <property type="project" value="UniProtKB-KW"/>
</dbReference>
<dbReference type="GO" id="GO:0009617">
    <property type="term" value="P:response to bacterium"/>
    <property type="evidence" value="ECO:0007669"/>
    <property type="project" value="TreeGrafter"/>
</dbReference>
<evidence type="ECO:0000256" key="4">
    <source>
        <dbReference type="ARBA" id="ARBA00022859"/>
    </source>
</evidence>
<feature type="domain" description="Ig-like" evidence="9">
    <location>
        <begin position="18"/>
        <end position="113"/>
    </location>
</feature>
<dbReference type="InterPro" id="IPR013106">
    <property type="entry name" value="Ig_V-set"/>
</dbReference>
<evidence type="ECO:0000256" key="1">
    <source>
        <dbReference type="ARBA" id="ARBA00004236"/>
    </source>
</evidence>
<dbReference type="EMBL" id="JAGXEW010000009">
    <property type="protein sequence ID" value="KAK1167613.1"/>
    <property type="molecule type" value="Genomic_DNA"/>
</dbReference>
<dbReference type="Pfam" id="PF07686">
    <property type="entry name" value="V-set"/>
    <property type="match status" value="1"/>
</dbReference>
<evidence type="ECO:0000313" key="11">
    <source>
        <dbReference type="Proteomes" id="UP001230051"/>
    </source>
</evidence>
<sequence length="135" mass="15317">MNRLFLLNVLFCIAYEIPAQRIVQPRLSVTAQLGEPVTLECSVVSTRQIIQAWFKQVIGQPPMRILKDDGQAEHTFYEFGNKSRFQIEKNESSFNLRILKMESSDMAVYYCAALRGSHVLFGNGTALLFKGKLKG</sequence>
<dbReference type="PANTHER" id="PTHR19433">
    <property type="entry name" value="T-CELL RECEPTOR ALPHA CHAIN V REGION-RELATED"/>
    <property type="match status" value="1"/>
</dbReference>
<comment type="caution">
    <text evidence="10">The sequence shown here is derived from an EMBL/GenBank/DDBJ whole genome shotgun (WGS) entry which is preliminary data.</text>
</comment>
<comment type="subcellular location">
    <subcellularLocation>
        <location evidence="1">Cell membrane</location>
    </subcellularLocation>
</comment>
<dbReference type="Proteomes" id="UP001230051">
    <property type="component" value="Unassembled WGS sequence"/>
</dbReference>
<keyword evidence="11" id="KW-1185">Reference proteome</keyword>
<dbReference type="PANTHER" id="PTHR19433:SF133">
    <property type="entry name" value="IMMUNE-TYPE RECEPTOR 5 PRECURSOR-RELATED"/>
    <property type="match status" value="1"/>
</dbReference>
<feature type="signal peptide" evidence="8">
    <location>
        <begin position="1"/>
        <end position="19"/>
    </location>
</feature>
<proteinExistence type="predicted"/>
<gene>
    <name evidence="10" type="ORF">AOXY_G10340</name>
</gene>
<evidence type="ECO:0000313" key="10">
    <source>
        <dbReference type="EMBL" id="KAK1167613.1"/>
    </source>
</evidence>
<keyword evidence="4" id="KW-0391">Immunity</keyword>
<dbReference type="InterPro" id="IPR003599">
    <property type="entry name" value="Ig_sub"/>
</dbReference>
<evidence type="ECO:0000256" key="8">
    <source>
        <dbReference type="SAM" id="SignalP"/>
    </source>
</evidence>
<dbReference type="InterPro" id="IPR052051">
    <property type="entry name" value="TCR_complex_component"/>
</dbReference>
<dbReference type="PROSITE" id="PS50835">
    <property type="entry name" value="IG_LIKE"/>
    <property type="match status" value="1"/>
</dbReference>